<dbReference type="PANTHER" id="PTHR35399">
    <property type="entry name" value="SLR8030 PROTEIN"/>
    <property type="match status" value="1"/>
</dbReference>
<dbReference type="InterPro" id="IPR008557">
    <property type="entry name" value="PhoX"/>
</dbReference>
<dbReference type="EMBL" id="AP018907">
    <property type="protein sequence ID" value="BBF93280.1"/>
    <property type="molecule type" value="Genomic_DNA"/>
</dbReference>
<dbReference type="Proteomes" id="UP000266934">
    <property type="component" value="Chromosome"/>
</dbReference>
<proteinExistence type="predicted"/>
<sequence length="691" mass="74362">MTNREGASARAADARESIGVNTSEREPFCALLAARSAVEADASENRGVNPSRAPSIGDLIALRCERRTALKGMSGALAAAMLGGAGAALSPRPAAANPAAAAPAAPAPAASSLTFPELAHGYDENHHVADGYDAQVLIRWGDKVLADAPPFEPRNLTAAAQAKQFGYNNDFVGYFPLPRGSKNSDHGLLTVNHEYTDRQLMFPGIGPEDLDRQTLEMIDVELAAHGVSVVEIKREGGRWQVVESSPYNRRLTALASEFVVTGPAAGHGRLKTKADPTGTKVIGTLNNCAGGETPWGTVLVAEENFHQYFRGSADAGPEAANYKRMGITERPAYDWARFHDRFDVAKEPNEPNRFGWMVEFDPYDPKSVPKKRTALGRFKHEAATTILNGDGRLVIYSGDDEAFEYVYRFITAGKVDLANPAANADLLDAGTLYVGRFDADGGLTWLPLVFGEGPLTPANGFNSQADVLIETRRAADLVGATPMDRPEDVEPNPVTGTVFMNLTNNTKRKDDRQDAANPRARNAHGHIIEMVPPGERGRRDHAATNYTWNIFLLAGNPANDKDGARYGGEVGENGWLSCPDNMAFDKQGRIWISTDGAPKFGIADGVWAADVEGPGRAVTRHFYRTPRGAEMCGPCFTPDNTTFFVAVQHPGDEAKATYEAPATRWPDFKDGVPPRPAVVAITRKDGGPIGG</sequence>
<dbReference type="PROSITE" id="PS51318">
    <property type="entry name" value="TAT"/>
    <property type="match status" value="1"/>
</dbReference>
<organism evidence="1 2">
    <name type="scientific">Blastochloris tepida</name>
    <dbReference type="NCBI Taxonomy" id="2233851"/>
    <lineage>
        <taxon>Bacteria</taxon>
        <taxon>Pseudomonadati</taxon>
        <taxon>Pseudomonadota</taxon>
        <taxon>Alphaproteobacteria</taxon>
        <taxon>Hyphomicrobiales</taxon>
        <taxon>Blastochloridaceae</taxon>
        <taxon>Blastochloris</taxon>
    </lineage>
</organism>
<dbReference type="KEGG" id="blag:BLTE_19650"/>
<keyword evidence="2" id="KW-1185">Reference proteome</keyword>
<name>A0A348G147_9HYPH</name>
<dbReference type="SUPFAM" id="SSF63829">
    <property type="entry name" value="Calcium-dependent phosphotriesterase"/>
    <property type="match status" value="1"/>
</dbReference>
<dbReference type="OrthoDB" id="9801383at2"/>
<reference evidence="1 2" key="1">
    <citation type="submission" date="2018-08" db="EMBL/GenBank/DDBJ databases">
        <title>Complete genome sequencing of Blastochloris tepida GI.</title>
        <authorList>
            <person name="Tsukatani Y."/>
            <person name="Mori H."/>
        </authorList>
    </citation>
    <scope>NUCLEOTIDE SEQUENCE [LARGE SCALE GENOMIC DNA]</scope>
    <source>
        <strain evidence="1 2">GI</strain>
    </source>
</reference>
<evidence type="ECO:0000313" key="2">
    <source>
        <dbReference type="Proteomes" id="UP000266934"/>
    </source>
</evidence>
<evidence type="ECO:0000313" key="1">
    <source>
        <dbReference type="EMBL" id="BBF93280.1"/>
    </source>
</evidence>
<gene>
    <name evidence="1" type="ORF">BLTE_19650</name>
</gene>
<dbReference type="Pfam" id="PF05787">
    <property type="entry name" value="PhoX"/>
    <property type="match status" value="1"/>
</dbReference>
<dbReference type="AlphaFoldDB" id="A0A348G147"/>
<dbReference type="PANTHER" id="PTHR35399:SF2">
    <property type="entry name" value="DUF839 DOMAIN-CONTAINING PROTEIN"/>
    <property type="match status" value="1"/>
</dbReference>
<protein>
    <submittedName>
        <fullName evidence="1">dTDP-glucose 4,6-dehydratase</fullName>
    </submittedName>
</protein>
<accession>A0A348G147</accession>
<dbReference type="InterPro" id="IPR006311">
    <property type="entry name" value="TAT_signal"/>
</dbReference>
<dbReference type="RefSeq" id="WP_126399850.1">
    <property type="nucleotide sequence ID" value="NZ_AP018907.1"/>
</dbReference>